<dbReference type="Proteomes" id="UP000240493">
    <property type="component" value="Unassembled WGS sequence"/>
</dbReference>
<name>A0A2T3Z3Q1_TRIA4</name>
<dbReference type="EMBL" id="KZ679264">
    <property type="protein sequence ID" value="PTB39429.1"/>
    <property type="molecule type" value="Genomic_DNA"/>
</dbReference>
<sequence length="137" mass="15276">MQVLSLFCASTASCSTLRPTAINGALKQFCRREAPGRSRFRLELGLAIWLSLSEARVFRCRPALISLTAQFVSGTRDEKTSEDPSPRPDGENDEINEERRPLLCFSSLCLSSSSFWRLSLTASASWQLSLRPLSAQY</sequence>
<feature type="region of interest" description="Disordered" evidence="1">
    <location>
        <begin position="73"/>
        <end position="97"/>
    </location>
</feature>
<gene>
    <name evidence="2" type="ORF">M441DRAFT_437957</name>
</gene>
<proteinExistence type="predicted"/>
<evidence type="ECO:0000256" key="1">
    <source>
        <dbReference type="SAM" id="MobiDB-lite"/>
    </source>
</evidence>
<dbReference type="AlphaFoldDB" id="A0A2T3Z3Q1"/>
<feature type="compositionally biased region" description="Basic and acidic residues" evidence="1">
    <location>
        <begin position="75"/>
        <end position="90"/>
    </location>
</feature>
<keyword evidence="3" id="KW-1185">Reference proteome</keyword>
<organism evidence="2 3">
    <name type="scientific">Trichoderma asperellum (strain ATCC 204424 / CBS 433.97 / NBRC 101777)</name>
    <dbReference type="NCBI Taxonomy" id="1042311"/>
    <lineage>
        <taxon>Eukaryota</taxon>
        <taxon>Fungi</taxon>
        <taxon>Dikarya</taxon>
        <taxon>Ascomycota</taxon>
        <taxon>Pezizomycotina</taxon>
        <taxon>Sordariomycetes</taxon>
        <taxon>Hypocreomycetidae</taxon>
        <taxon>Hypocreales</taxon>
        <taxon>Hypocreaceae</taxon>
        <taxon>Trichoderma</taxon>
    </lineage>
</organism>
<accession>A0A2T3Z3Q1</accession>
<reference evidence="2 3" key="1">
    <citation type="submission" date="2016-07" db="EMBL/GenBank/DDBJ databases">
        <title>Multiple horizontal gene transfer events from other fungi enriched the ability of initially mycotrophic Trichoderma (Ascomycota) to feed on dead plant biomass.</title>
        <authorList>
            <consortium name="DOE Joint Genome Institute"/>
            <person name="Aerts A."/>
            <person name="Atanasova L."/>
            <person name="Chenthamara K."/>
            <person name="Zhang J."/>
            <person name="Grujic M."/>
            <person name="Henrissat B."/>
            <person name="Kuo A."/>
            <person name="Salamov A."/>
            <person name="Lipzen A."/>
            <person name="Labutti K."/>
            <person name="Barry K."/>
            <person name="Miao Y."/>
            <person name="Rahimi M.J."/>
            <person name="Shen Q."/>
            <person name="Grigoriev I.V."/>
            <person name="Kubicek C.P."/>
            <person name="Druzhinina I.S."/>
        </authorList>
    </citation>
    <scope>NUCLEOTIDE SEQUENCE [LARGE SCALE GENOMIC DNA]</scope>
    <source>
        <strain evidence="2 3">CBS 433.97</strain>
    </source>
</reference>
<evidence type="ECO:0000313" key="3">
    <source>
        <dbReference type="Proteomes" id="UP000240493"/>
    </source>
</evidence>
<protein>
    <submittedName>
        <fullName evidence="2">Uncharacterized protein</fullName>
    </submittedName>
</protein>
<evidence type="ECO:0000313" key="2">
    <source>
        <dbReference type="EMBL" id="PTB39429.1"/>
    </source>
</evidence>